<dbReference type="Proteomes" id="UP000325315">
    <property type="component" value="Unassembled WGS sequence"/>
</dbReference>
<comment type="caution">
    <text evidence="1">The sequence shown here is derived from an EMBL/GenBank/DDBJ whole genome shotgun (WGS) entry which is preliminary data.</text>
</comment>
<evidence type="ECO:0000313" key="1">
    <source>
        <dbReference type="EMBL" id="KAA3458684.1"/>
    </source>
</evidence>
<accession>A0A5B6UQK0</accession>
<evidence type="ECO:0000313" key="2">
    <source>
        <dbReference type="Proteomes" id="UP000325315"/>
    </source>
</evidence>
<sequence>MPILHQERHVLCCHLLTNRNYNALEQTASNSTFWKCLLCDAKRETTTKEAKLQKTFIRLEFSVKYIYP</sequence>
<protein>
    <submittedName>
        <fullName evidence="1">Alcohol dehydrogenase class-3</fullName>
    </submittedName>
</protein>
<dbReference type="AlphaFoldDB" id="A0A5B6UQK0"/>
<organism evidence="1 2">
    <name type="scientific">Gossypium australe</name>
    <dbReference type="NCBI Taxonomy" id="47621"/>
    <lineage>
        <taxon>Eukaryota</taxon>
        <taxon>Viridiplantae</taxon>
        <taxon>Streptophyta</taxon>
        <taxon>Embryophyta</taxon>
        <taxon>Tracheophyta</taxon>
        <taxon>Spermatophyta</taxon>
        <taxon>Magnoliopsida</taxon>
        <taxon>eudicotyledons</taxon>
        <taxon>Gunneridae</taxon>
        <taxon>Pentapetalae</taxon>
        <taxon>rosids</taxon>
        <taxon>malvids</taxon>
        <taxon>Malvales</taxon>
        <taxon>Malvaceae</taxon>
        <taxon>Malvoideae</taxon>
        <taxon>Gossypium</taxon>
    </lineage>
</organism>
<dbReference type="OrthoDB" id="417550at2759"/>
<gene>
    <name evidence="1" type="primary">adh5</name>
    <name evidence="1" type="ORF">EPI10_013268</name>
</gene>
<dbReference type="EMBL" id="SMMG02000010">
    <property type="protein sequence ID" value="KAA3458684.1"/>
    <property type="molecule type" value="Genomic_DNA"/>
</dbReference>
<reference evidence="2" key="1">
    <citation type="journal article" date="2019" name="Plant Biotechnol. J.">
        <title>Genome sequencing of the Australian wild diploid species Gossypium australe highlights disease resistance and delayed gland morphogenesis.</title>
        <authorList>
            <person name="Cai Y."/>
            <person name="Cai X."/>
            <person name="Wang Q."/>
            <person name="Wang P."/>
            <person name="Zhang Y."/>
            <person name="Cai C."/>
            <person name="Xu Y."/>
            <person name="Wang K."/>
            <person name="Zhou Z."/>
            <person name="Wang C."/>
            <person name="Geng S."/>
            <person name="Li B."/>
            <person name="Dong Q."/>
            <person name="Hou Y."/>
            <person name="Wang H."/>
            <person name="Ai P."/>
            <person name="Liu Z."/>
            <person name="Yi F."/>
            <person name="Sun M."/>
            <person name="An G."/>
            <person name="Cheng J."/>
            <person name="Zhang Y."/>
            <person name="Shi Q."/>
            <person name="Xie Y."/>
            <person name="Shi X."/>
            <person name="Chang Y."/>
            <person name="Huang F."/>
            <person name="Chen Y."/>
            <person name="Hong S."/>
            <person name="Mi L."/>
            <person name="Sun Q."/>
            <person name="Zhang L."/>
            <person name="Zhou B."/>
            <person name="Peng R."/>
            <person name="Zhang X."/>
            <person name="Liu F."/>
        </authorList>
    </citation>
    <scope>NUCLEOTIDE SEQUENCE [LARGE SCALE GENOMIC DNA]</scope>
    <source>
        <strain evidence="2">cv. PA1801</strain>
    </source>
</reference>
<keyword evidence="2" id="KW-1185">Reference proteome</keyword>
<proteinExistence type="predicted"/>
<name>A0A5B6UQK0_9ROSI</name>